<dbReference type="RefSeq" id="WP_068997455.1">
    <property type="nucleotide sequence ID" value="NZ_MDTQ01000001.1"/>
</dbReference>
<dbReference type="Proteomes" id="UP000094291">
    <property type="component" value="Unassembled WGS sequence"/>
</dbReference>
<reference evidence="1 2" key="1">
    <citation type="submission" date="2016-08" db="EMBL/GenBank/DDBJ databases">
        <authorList>
            <person name="Seilhamer J.J."/>
        </authorList>
    </citation>
    <scope>NUCLEOTIDE SEQUENCE [LARGE SCALE GENOMIC DNA]</scope>
    <source>
        <strain evidence="1 2">PH27A</strain>
    </source>
</reference>
<gene>
    <name evidence="1" type="ORF">BFW38_05360</name>
</gene>
<comment type="caution">
    <text evidence="1">The sequence shown here is derived from an EMBL/GenBank/DDBJ whole genome shotgun (WGS) entry which is preliminary data.</text>
</comment>
<name>A0A1E2V7R9_9GAMM</name>
<dbReference type="EMBL" id="MDTQ01000001">
    <property type="protein sequence ID" value="ODC03060.1"/>
    <property type="molecule type" value="Genomic_DNA"/>
</dbReference>
<dbReference type="AlphaFoldDB" id="A0A1E2V7R9"/>
<proteinExistence type="predicted"/>
<evidence type="ECO:0000313" key="1">
    <source>
        <dbReference type="EMBL" id="ODC03060.1"/>
    </source>
</evidence>
<keyword evidence="2" id="KW-1185">Reference proteome</keyword>
<sequence>MASIKLNLINHSADANNSDYVIFQKNAATDVNIQSVAWKVVKNLGNSDNHPFEYPMEFQVCAKDYNGNYMPKITAHNDHVYEVIMAQSGHQLRDGSQTAANPNEVEVWNNLTQGAIDAQIYRDGKLLATKVNVAPGSKANFEFKPKIFIGMVSQVEEGTVMNSNVTIQYLTEIDLLGVSSADIIITGGGRGTDSVPFKFTLSNVI</sequence>
<organism evidence="1 2">
    <name type="scientific">Terasakiispira papahanaumokuakeensis</name>
    <dbReference type="NCBI Taxonomy" id="197479"/>
    <lineage>
        <taxon>Bacteria</taxon>
        <taxon>Pseudomonadati</taxon>
        <taxon>Pseudomonadota</taxon>
        <taxon>Gammaproteobacteria</taxon>
        <taxon>Oceanospirillales</taxon>
        <taxon>Terasakiispira</taxon>
    </lineage>
</organism>
<dbReference type="STRING" id="197479.BFW38_05360"/>
<accession>A0A1E2V7R9</accession>
<protein>
    <recommendedName>
        <fullName evidence="3">Aromatic ring-opening dioxygenase LigA</fullName>
    </recommendedName>
</protein>
<dbReference type="OrthoDB" id="8891769at2"/>
<evidence type="ECO:0000313" key="2">
    <source>
        <dbReference type="Proteomes" id="UP000094291"/>
    </source>
</evidence>
<evidence type="ECO:0008006" key="3">
    <source>
        <dbReference type="Google" id="ProtNLM"/>
    </source>
</evidence>